<keyword evidence="4" id="KW-1185">Reference proteome</keyword>
<dbReference type="SUPFAM" id="SSF51735">
    <property type="entry name" value="NAD(P)-binding Rossmann-fold domains"/>
    <property type="match status" value="1"/>
</dbReference>
<evidence type="ECO:0000313" key="4">
    <source>
        <dbReference type="Proteomes" id="UP000176294"/>
    </source>
</evidence>
<sequence length="284" mass="29520">MPAAHDGAAPRRSALDQFSLRDRVIVITGATGVLGESMSLAVAEAGAKVAVLGRDAGRAAARVAAIRAGGGTAMSVLADVLDEGQMHAACSEIVDTWGTVDGLVNAAGGNLPGATVGPDQDLFDLNIAQTRAAVDLNLFGTVIPTTVFGRVMAAHGRGSIVNVSSLTAQRPLTRVLGYTMAKKAIEAYTQWMATELGLRYGGALRMNAIAPGVFLTEQNRHLLLHPDGTPTERAGKIIAATPFQRFGQPEELTGTLIYLLSDASRFVTGETVMVDGGFNAYSGV</sequence>
<dbReference type="PRINTS" id="PR00081">
    <property type="entry name" value="GDHRDH"/>
</dbReference>
<dbReference type="AlphaFoldDB" id="A0A1G1T841"/>
<evidence type="ECO:0000256" key="1">
    <source>
        <dbReference type="ARBA" id="ARBA00006484"/>
    </source>
</evidence>
<protein>
    <submittedName>
        <fullName evidence="3">D-mannonate oxidoreductase</fullName>
    </submittedName>
</protein>
<comment type="caution">
    <text evidence="3">The sequence shown here is derived from an EMBL/GenBank/DDBJ whole genome shotgun (WGS) entry which is preliminary data.</text>
</comment>
<dbReference type="EMBL" id="MDZB01000093">
    <property type="protein sequence ID" value="OGX87040.1"/>
    <property type="molecule type" value="Genomic_DNA"/>
</dbReference>
<dbReference type="InterPro" id="IPR002347">
    <property type="entry name" value="SDR_fam"/>
</dbReference>
<dbReference type="PROSITE" id="PS00061">
    <property type="entry name" value="ADH_SHORT"/>
    <property type="match status" value="1"/>
</dbReference>
<reference evidence="3 4" key="1">
    <citation type="submission" date="2016-08" db="EMBL/GenBank/DDBJ databases">
        <title>Hymenobacter coccineus sp. nov., Hymenobacter lapidarius sp. nov. and Hymenobacter glacialis sp. nov., isolated from Antarctic soil.</title>
        <authorList>
            <person name="Sedlacek I."/>
            <person name="Kralova S."/>
            <person name="Kyrova K."/>
            <person name="Maslanova I."/>
            <person name="Stankova E."/>
            <person name="Vrbovska V."/>
            <person name="Nemec M."/>
            <person name="Bartak M."/>
            <person name="Svec P."/>
            <person name="Busse H.-J."/>
            <person name="Pantucek R."/>
        </authorList>
    </citation>
    <scope>NUCLEOTIDE SEQUENCE [LARGE SCALE GENOMIC DNA]</scope>
    <source>
        <strain evidence="3 4">CCM 8643</strain>
    </source>
</reference>
<dbReference type="NCBIfam" id="NF006132">
    <property type="entry name" value="PRK08277.1"/>
    <property type="match status" value="1"/>
</dbReference>
<evidence type="ECO:0000256" key="2">
    <source>
        <dbReference type="ARBA" id="ARBA00023002"/>
    </source>
</evidence>
<dbReference type="InterPro" id="IPR020904">
    <property type="entry name" value="Sc_DH/Rdtase_CS"/>
</dbReference>
<dbReference type="Pfam" id="PF13561">
    <property type="entry name" value="adh_short_C2"/>
    <property type="match status" value="1"/>
</dbReference>
<gene>
    <name evidence="3" type="ORF">BEN47_12055</name>
</gene>
<organism evidence="3 4">
    <name type="scientific">Hymenobacter lapidarius</name>
    <dbReference type="NCBI Taxonomy" id="1908237"/>
    <lineage>
        <taxon>Bacteria</taxon>
        <taxon>Pseudomonadati</taxon>
        <taxon>Bacteroidota</taxon>
        <taxon>Cytophagia</taxon>
        <taxon>Cytophagales</taxon>
        <taxon>Hymenobacteraceae</taxon>
        <taxon>Hymenobacter</taxon>
    </lineage>
</organism>
<dbReference type="PANTHER" id="PTHR42760">
    <property type="entry name" value="SHORT-CHAIN DEHYDROGENASES/REDUCTASES FAMILY MEMBER"/>
    <property type="match status" value="1"/>
</dbReference>
<proteinExistence type="inferred from homology"/>
<name>A0A1G1T841_9BACT</name>
<dbReference type="PANTHER" id="PTHR42760:SF115">
    <property type="entry name" value="3-OXOACYL-[ACYL-CARRIER-PROTEIN] REDUCTASE FABG"/>
    <property type="match status" value="1"/>
</dbReference>
<keyword evidence="2" id="KW-0560">Oxidoreductase</keyword>
<dbReference type="Gene3D" id="3.40.50.720">
    <property type="entry name" value="NAD(P)-binding Rossmann-like Domain"/>
    <property type="match status" value="1"/>
</dbReference>
<dbReference type="GO" id="GO:0016616">
    <property type="term" value="F:oxidoreductase activity, acting on the CH-OH group of donors, NAD or NADP as acceptor"/>
    <property type="evidence" value="ECO:0007669"/>
    <property type="project" value="TreeGrafter"/>
</dbReference>
<evidence type="ECO:0000313" key="3">
    <source>
        <dbReference type="EMBL" id="OGX87040.1"/>
    </source>
</evidence>
<dbReference type="PRINTS" id="PR00080">
    <property type="entry name" value="SDRFAMILY"/>
</dbReference>
<dbReference type="InterPro" id="IPR036291">
    <property type="entry name" value="NAD(P)-bd_dom_sf"/>
</dbReference>
<comment type="similarity">
    <text evidence="1">Belongs to the short-chain dehydrogenases/reductases (SDR) family.</text>
</comment>
<dbReference type="Proteomes" id="UP000176294">
    <property type="component" value="Unassembled WGS sequence"/>
</dbReference>
<dbReference type="STRING" id="1908237.BEN47_12055"/>
<accession>A0A1G1T841</accession>